<comment type="caution">
    <text evidence="2">The sequence shown here is derived from an EMBL/GenBank/DDBJ whole genome shotgun (WGS) entry which is preliminary data.</text>
</comment>
<proteinExistence type="predicted"/>
<evidence type="ECO:0000313" key="2">
    <source>
        <dbReference type="EMBL" id="MDY7225579.1"/>
    </source>
</evidence>
<name>A0ABU5GXJ1_9BACT</name>
<dbReference type="InterPro" id="IPR009875">
    <property type="entry name" value="PilZ_domain"/>
</dbReference>
<gene>
    <name evidence="2" type="ORF">SYV04_04260</name>
</gene>
<evidence type="ECO:0000313" key="3">
    <source>
        <dbReference type="Proteomes" id="UP001291309"/>
    </source>
</evidence>
<dbReference type="Pfam" id="PF07238">
    <property type="entry name" value="PilZ"/>
    <property type="match status" value="1"/>
</dbReference>
<feature type="domain" description="PilZ" evidence="1">
    <location>
        <begin position="16"/>
        <end position="90"/>
    </location>
</feature>
<organism evidence="2 3">
    <name type="scientific">Hyalangium rubrum</name>
    <dbReference type="NCBI Taxonomy" id="3103134"/>
    <lineage>
        <taxon>Bacteria</taxon>
        <taxon>Pseudomonadati</taxon>
        <taxon>Myxococcota</taxon>
        <taxon>Myxococcia</taxon>
        <taxon>Myxococcales</taxon>
        <taxon>Cystobacterineae</taxon>
        <taxon>Archangiaceae</taxon>
        <taxon>Hyalangium</taxon>
    </lineage>
</organism>
<keyword evidence="3" id="KW-1185">Reference proteome</keyword>
<evidence type="ECO:0000259" key="1">
    <source>
        <dbReference type="Pfam" id="PF07238"/>
    </source>
</evidence>
<protein>
    <submittedName>
        <fullName evidence="2">PilZ domain-containing protein</fullName>
    </submittedName>
</protein>
<accession>A0ABU5GXJ1</accession>
<sequence>MLRSRSARNARHLPLLLGNRLPGHTADVSATGFSMEAPFVFLPGSLLHGSFEVDGRTLSFRGEVVWAQPASQPQASSRMGVRFTEVAPEASGFLQA</sequence>
<dbReference type="EMBL" id="JAXIVS010000001">
    <property type="protein sequence ID" value="MDY7225579.1"/>
    <property type="molecule type" value="Genomic_DNA"/>
</dbReference>
<reference evidence="2 3" key="1">
    <citation type="submission" date="2023-12" db="EMBL/GenBank/DDBJ databases">
        <title>the genome sequence of Hyalangium sp. s54d21.</title>
        <authorList>
            <person name="Zhang X."/>
        </authorList>
    </citation>
    <scope>NUCLEOTIDE SEQUENCE [LARGE SCALE GENOMIC DNA]</scope>
    <source>
        <strain evidence="3">s54d21</strain>
    </source>
</reference>
<dbReference type="RefSeq" id="WP_321544286.1">
    <property type="nucleotide sequence ID" value="NZ_JAXIVS010000001.1"/>
</dbReference>
<dbReference type="Proteomes" id="UP001291309">
    <property type="component" value="Unassembled WGS sequence"/>
</dbReference>
<dbReference type="Gene3D" id="2.40.10.220">
    <property type="entry name" value="predicted glycosyltransferase like domains"/>
    <property type="match status" value="1"/>
</dbReference>